<dbReference type="GO" id="GO:0004089">
    <property type="term" value="F:carbonate dehydratase activity"/>
    <property type="evidence" value="ECO:0007669"/>
    <property type="project" value="UniProtKB-EC"/>
</dbReference>
<evidence type="ECO:0000256" key="7">
    <source>
        <dbReference type="PIRSR" id="PIRSR601765-1"/>
    </source>
</evidence>
<name>A0A258HFF5_9CAUL</name>
<evidence type="ECO:0000256" key="5">
    <source>
        <dbReference type="ARBA" id="ARBA00023239"/>
    </source>
</evidence>
<dbReference type="EMBL" id="NCEQ01000017">
    <property type="protein sequence ID" value="OYX55083.1"/>
    <property type="molecule type" value="Genomic_DNA"/>
</dbReference>
<feature type="binding site" evidence="7">
    <location>
        <position position="106"/>
    </location>
    <ligand>
        <name>Zn(2+)</name>
        <dbReference type="ChEBI" id="CHEBI:29105"/>
    </ligand>
</feature>
<feature type="binding site" evidence="7">
    <location>
        <position position="47"/>
    </location>
    <ligand>
        <name>Zn(2+)</name>
        <dbReference type="ChEBI" id="CHEBI:29105"/>
    </ligand>
</feature>
<feature type="binding site" evidence="7">
    <location>
        <position position="109"/>
    </location>
    <ligand>
        <name>Zn(2+)</name>
        <dbReference type="ChEBI" id="CHEBI:29105"/>
    </ligand>
</feature>
<dbReference type="Gene3D" id="3.40.1050.10">
    <property type="entry name" value="Carbonic anhydrase"/>
    <property type="match status" value="1"/>
</dbReference>
<dbReference type="InterPro" id="IPR036874">
    <property type="entry name" value="Carbonic_anhydrase_sf"/>
</dbReference>
<evidence type="ECO:0000256" key="4">
    <source>
        <dbReference type="ARBA" id="ARBA00022833"/>
    </source>
</evidence>
<sequence length="198" mass="21554">MTVRPDDPLIAGYHRFRTGVWPAQAQRYAQLARRRQQPAAAVIACSDARIDPQTIFDAEPGELFVIRNVAGLVPPYAPDGGCHGTSAALEYAVKILKVRRIIVLGHANCDGIHAMIHGPLRNARDFLGPWMDIAEPVMWPMPGPGSGEALETAIEAAVLSLSLSNLRTFPWIRDGEKAGHLALSAWRFDIGAGELRTT</sequence>
<feature type="binding site" evidence="7">
    <location>
        <position position="45"/>
    </location>
    <ligand>
        <name>Zn(2+)</name>
        <dbReference type="ChEBI" id="CHEBI:29105"/>
    </ligand>
</feature>
<proteinExistence type="inferred from homology"/>
<comment type="similarity">
    <text evidence="1">Belongs to the beta-class carbonic anhydrase family.</text>
</comment>
<keyword evidence="4 7" id="KW-0862">Zinc</keyword>
<evidence type="ECO:0000313" key="9">
    <source>
        <dbReference type="Proteomes" id="UP000216147"/>
    </source>
</evidence>
<dbReference type="InterPro" id="IPR001765">
    <property type="entry name" value="Carbonic_anhydrase"/>
</dbReference>
<dbReference type="EC" id="4.2.1.1" evidence="2"/>
<dbReference type="AlphaFoldDB" id="A0A258HFF5"/>
<dbReference type="PANTHER" id="PTHR11002">
    <property type="entry name" value="CARBONIC ANHYDRASE"/>
    <property type="match status" value="1"/>
</dbReference>
<dbReference type="Proteomes" id="UP000216147">
    <property type="component" value="Unassembled WGS sequence"/>
</dbReference>
<dbReference type="PANTHER" id="PTHR11002:SF76">
    <property type="entry name" value="CARBONIC ANHYDRASE"/>
    <property type="match status" value="1"/>
</dbReference>
<gene>
    <name evidence="8" type="ORF">B7Y86_14755</name>
</gene>
<evidence type="ECO:0000256" key="3">
    <source>
        <dbReference type="ARBA" id="ARBA00022723"/>
    </source>
</evidence>
<keyword evidence="3 7" id="KW-0479">Metal-binding</keyword>
<organism evidence="8 9">
    <name type="scientific">Brevundimonas subvibrioides</name>
    <dbReference type="NCBI Taxonomy" id="74313"/>
    <lineage>
        <taxon>Bacteria</taxon>
        <taxon>Pseudomonadati</taxon>
        <taxon>Pseudomonadota</taxon>
        <taxon>Alphaproteobacteria</taxon>
        <taxon>Caulobacterales</taxon>
        <taxon>Caulobacteraceae</taxon>
        <taxon>Brevundimonas</taxon>
    </lineage>
</organism>
<evidence type="ECO:0000256" key="1">
    <source>
        <dbReference type="ARBA" id="ARBA00006217"/>
    </source>
</evidence>
<dbReference type="SUPFAM" id="SSF53056">
    <property type="entry name" value="beta-carbonic anhydrase, cab"/>
    <property type="match status" value="1"/>
</dbReference>
<evidence type="ECO:0000313" key="8">
    <source>
        <dbReference type="EMBL" id="OYX55083.1"/>
    </source>
</evidence>
<evidence type="ECO:0000256" key="2">
    <source>
        <dbReference type="ARBA" id="ARBA00012925"/>
    </source>
</evidence>
<reference evidence="8 9" key="1">
    <citation type="submission" date="2017-03" db="EMBL/GenBank/DDBJ databases">
        <title>Lifting the veil on microbial sulfur biogeochemistry in mining wastewaters.</title>
        <authorList>
            <person name="Kantor R.S."/>
            <person name="Colenbrander Nelson T."/>
            <person name="Marshall S."/>
            <person name="Bennett D."/>
            <person name="Apte S."/>
            <person name="Camacho D."/>
            <person name="Thomas B.C."/>
            <person name="Warren L.A."/>
            <person name="Banfield J.F."/>
        </authorList>
    </citation>
    <scope>NUCLEOTIDE SEQUENCE [LARGE SCALE GENOMIC DNA]</scope>
    <source>
        <strain evidence="8">32-68-21</strain>
    </source>
</reference>
<dbReference type="GO" id="GO:0008270">
    <property type="term" value="F:zinc ion binding"/>
    <property type="evidence" value="ECO:0007669"/>
    <property type="project" value="InterPro"/>
</dbReference>
<accession>A0A258HFF5</accession>
<comment type="caution">
    <text evidence="8">The sequence shown here is derived from an EMBL/GenBank/DDBJ whole genome shotgun (WGS) entry which is preliminary data.</text>
</comment>
<comment type="cofactor">
    <cofactor evidence="7">
        <name>Zn(2+)</name>
        <dbReference type="ChEBI" id="CHEBI:29105"/>
    </cofactor>
    <text evidence="7">Binds 1 zinc ion per subunit.</text>
</comment>
<evidence type="ECO:0000256" key="6">
    <source>
        <dbReference type="ARBA" id="ARBA00048348"/>
    </source>
</evidence>
<dbReference type="Pfam" id="PF00484">
    <property type="entry name" value="Pro_CA"/>
    <property type="match status" value="1"/>
</dbReference>
<comment type="catalytic activity">
    <reaction evidence="6">
        <text>hydrogencarbonate + H(+) = CO2 + H2O</text>
        <dbReference type="Rhea" id="RHEA:10748"/>
        <dbReference type="ChEBI" id="CHEBI:15377"/>
        <dbReference type="ChEBI" id="CHEBI:15378"/>
        <dbReference type="ChEBI" id="CHEBI:16526"/>
        <dbReference type="ChEBI" id="CHEBI:17544"/>
        <dbReference type="EC" id="4.2.1.1"/>
    </reaction>
</comment>
<protein>
    <recommendedName>
        <fullName evidence="2">carbonic anhydrase</fullName>
        <ecNumber evidence="2">4.2.1.1</ecNumber>
    </recommendedName>
</protein>
<dbReference type="SMART" id="SM00947">
    <property type="entry name" value="Pro_CA"/>
    <property type="match status" value="1"/>
</dbReference>
<keyword evidence="5" id="KW-0456">Lyase</keyword>